<protein>
    <submittedName>
        <fullName evidence="1">Uncharacterized protein</fullName>
    </submittedName>
</protein>
<organism evidence="1 2">
    <name type="scientific">Dendrothele bispora (strain CBS 962.96)</name>
    <dbReference type="NCBI Taxonomy" id="1314807"/>
    <lineage>
        <taxon>Eukaryota</taxon>
        <taxon>Fungi</taxon>
        <taxon>Dikarya</taxon>
        <taxon>Basidiomycota</taxon>
        <taxon>Agaricomycotina</taxon>
        <taxon>Agaricomycetes</taxon>
        <taxon>Agaricomycetidae</taxon>
        <taxon>Agaricales</taxon>
        <taxon>Agaricales incertae sedis</taxon>
        <taxon>Dendrothele</taxon>
    </lineage>
</organism>
<name>A0A4S8MQ82_DENBC</name>
<evidence type="ECO:0000313" key="1">
    <source>
        <dbReference type="EMBL" id="THV05042.1"/>
    </source>
</evidence>
<sequence>MRWFSRSQCHARSLKSQTSGPCPSLIWNPSSTRALSIQTHGPWRKSDYLPSLHQPSRPRLLSFQILHLTPTRRKSSTIGDDSYDASISNELHRLTAEKGSARAIVGAEQAAGAVHLNLSPRSDKDLRIVYL</sequence>
<accession>A0A4S8MQ82</accession>
<keyword evidence="2" id="KW-1185">Reference proteome</keyword>
<gene>
    <name evidence="1" type="ORF">K435DRAFT_134890</name>
</gene>
<dbReference type="Proteomes" id="UP000297245">
    <property type="component" value="Unassembled WGS sequence"/>
</dbReference>
<proteinExistence type="predicted"/>
<evidence type="ECO:0000313" key="2">
    <source>
        <dbReference type="Proteomes" id="UP000297245"/>
    </source>
</evidence>
<dbReference type="EMBL" id="ML179051">
    <property type="protein sequence ID" value="THV05042.1"/>
    <property type="molecule type" value="Genomic_DNA"/>
</dbReference>
<dbReference type="AlphaFoldDB" id="A0A4S8MQ82"/>
<reference evidence="1 2" key="1">
    <citation type="journal article" date="2019" name="Nat. Ecol. Evol.">
        <title>Megaphylogeny resolves global patterns of mushroom evolution.</title>
        <authorList>
            <person name="Varga T."/>
            <person name="Krizsan K."/>
            <person name="Foldi C."/>
            <person name="Dima B."/>
            <person name="Sanchez-Garcia M."/>
            <person name="Sanchez-Ramirez S."/>
            <person name="Szollosi G.J."/>
            <person name="Szarkandi J.G."/>
            <person name="Papp V."/>
            <person name="Albert L."/>
            <person name="Andreopoulos W."/>
            <person name="Angelini C."/>
            <person name="Antonin V."/>
            <person name="Barry K.W."/>
            <person name="Bougher N.L."/>
            <person name="Buchanan P."/>
            <person name="Buyck B."/>
            <person name="Bense V."/>
            <person name="Catcheside P."/>
            <person name="Chovatia M."/>
            <person name="Cooper J."/>
            <person name="Damon W."/>
            <person name="Desjardin D."/>
            <person name="Finy P."/>
            <person name="Geml J."/>
            <person name="Haridas S."/>
            <person name="Hughes K."/>
            <person name="Justo A."/>
            <person name="Karasinski D."/>
            <person name="Kautmanova I."/>
            <person name="Kiss B."/>
            <person name="Kocsube S."/>
            <person name="Kotiranta H."/>
            <person name="LaButti K.M."/>
            <person name="Lechner B.E."/>
            <person name="Liimatainen K."/>
            <person name="Lipzen A."/>
            <person name="Lukacs Z."/>
            <person name="Mihaltcheva S."/>
            <person name="Morgado L.N."/>
            <person name="Niskanen T."/>
            <person name="Noordeloos M.E."/>
            <person name="Ohm R.A."/>
            <person name="Ortiz-Santana B."/>
            <person name="Ovrebo C."/>
            <person name="Racz N."/>
            <person name="Riley R."/>
            <person name="Savchenko A."/>
            <person name="Shiryaev A."/>
            <person name="Soop K."/>
            <person name="Spirin V."/>
            <person name="Szebenyi C."/>
            <person name="Tomsovsky M."/>
            <person name="Tulloss R.E."/>
            <person name="Uehling J."/>
            <person name="Grigoriev I.V."/>
            <person name="Vagvolgyi C."/>
            <person name="Papp T."/>
            <person name="Martin F.M."/>
            <person name="Miettinen O."/>
            <person name="Hibbett D.S."/>
            <person name="Nagy L.G."/>
        </authorList>
    </citation>
    <scope>NUCLEOTIDE SEQUENCE [LARGE SCALE GENOMIC DNA]</scope>
    <source>
        <strain evidence="1 2">CBS 962.96</strain>
    </source>
</reference>